<dbReference type="Pfam" id="PF12903">
    <property type="entry name" value="DUF3830"/>
    <property type="match status" value="1"/>
</dbReference>
<dbReference type="InterPro" id="IPR024532">
    <property type="entry name" value="DUF3830"/>
</dbReference>
<proteinExistence type="predicted"/>
<gene>
    <name evidence="1" type="ORF">C7450_11521</name>
</gene>
<organism evidence="1 2">
    <name type="scientific">Chelatococcus asaccharovorans</name>
    <dbReference type="NCBI Taxonomy" id="28210"/>
    <lineage>
        <taxon>Bacteria</taxon>
        <taxon>Pseudomonadati</taxon>
        <taxon>Pseudomonadota</taxon>
        <taxon>Alphaproteobacteria</taxon>
        <taxon>Hyphomicrobiales</taxon>
        <taxon>Chelatococcaceae</taxon>
        <taxon>Chelatococcus</taxon>
    </lineage>
</organism>
<dbReference type="Proteomes" id="UP000248021">
    <property type="component" value="Unassembled WGS sequence"/>
</dbReference>
<dbReference type="EMBL" id="QJJK01000015">
    <property type="protein sequence ID" value="PXW52822.1"/>
    <property type="molecule type" value="Genomic_DNA"/>
</dbReference>
<sequence length="156" mass="17632">MTAPPVSSRDNKRKIVLEFERGGQLVADLLDNDAPQTAEAFWKKLPMREMCEHAKFSGFVLSILPDLDVDKAENSRAIGVLPGQILFNPHLNNSTWHKREISIVYGVAAMRDSFGYAPCNLVANIVGDLDLLREIGIRIHHDGREHVEIKRYEPEE</sequence>
<evidence type="ECO:0000313" key="2">
    <source>
        <dbReference type="Proteomes" id="UP000248021"/>
    </source>
</evidence>
<dbReference type="AlphaFoldDB" id="A0A2V3TV87"/>
<dbReference type="Gene3D" id="2.40.100.20">
    <property type="match status" value="1"/>
</dbReference>
<keyword evidence="2" id="KW-1185">Reference proteome</keyword>
<name>A0A2V3TV87_9HYPH</name>
<protein>
    <submittedName>
        <fullName evidence="1">Uncharacterized protein DUF3830</fullName>
    </submittedName>
</protein>
<accession>A0A2V3TV87</accession>
<comment type="caution">
    <text evidence="1">The sequence shown here is derived from an EMBL/GenBank/DDBJ whole genome shotgun (WGS) entry which is preliminary data.</text>
</comment>
<reference evidence="1 2" key="1">
    <citation type="submission" date="2018-05" db="EMBL/GenBank/DDBJ databases">
        <title>Genomic Encyclopedia of Type Strains, Phase IV (KMG-IV): sequencing the most valuable type-strain genomes for metagenomic binning, comparative biology and taxonomic classification.</title>
        <authorList>
            <person name="Goeker M."/>
        </authorList>
    </citation>
    <scope>NUCLEOTIDE SEQUENCE [LARGE SCALE GENOMIC DNA]</scope>
    <source>
        <strain evidence="1 2">DSM 6462</strain>
    </source>
</reference>
<evidence type="ECO:0000313" key="1">
    <source>
        <dbReference type="EMBL" id="PXW52822.1"/>
    </source>
</evidence>